<dbReference type="AlphaFoldDB" id="A0AAD5RD85"/>
<accession>A0AAD5RD85</accession>
<name>A0AAD5RD85_PARTN</name>
<dbReference type="Pfam" id="PF08969">
    <property type="entry name" value="USP8_dimer"/>
    <property type="match status" value="1"/>
</dbReference>
<dbReference type="GO" id="GO:0016579">
    <property type="term" value="P:protein deubiquitination"/>
    <property type="evidence" value="ECO:0007669"/>
    <property type="project" value="UniProtKB-ARBA"/>
</dbReference>
<organism evidence="2 3">
    <name type="scientific">Parelaphostrongylus tenuis</name>
    <name type="common">Meningeal worm</name>
    <dbReference type="NCBI Taxonomy" id="148309"/>
    <lineage>
        <taxon>Eukaryota</taxon>
        <taxon>Metazoa</taxon>
        <taxon>Ecdysozoa</taxon>
        <taxon>Nematoda</taxon>
        <taxon>Chromadorea</taxon>
        <taxon>Rhabditida</taxon>
        <taxon>Rhabditina</taxon>
        <taxon>Rhabditomorpha</taxon>
        <taxon>Strongyloidea</taxon>
        <taxon>Metastrongylidae</taxon>
        <taxon>Parelaphostrongylus</taxon>
    </lineage>
</organism>
<keyword evidence="3" id="KW-1185">Reference proteome</keyword>
<evidence type="ECO:0000313" key="3">
    <source>
        <dbReference type="Proteomes" id="UP001196413"/>
    </source>
</evidence>
<dbReference type="EMBL" id="JAHQIW010007406">
    <property type="protein sequence ID" value="KAJ1374177.1"/>
    <property type="molecule type" value="Genomic_DNA"/>
</dbReference>
<comment type="caution">
    <text evidence="2">The sequence shown here is derived from an EMBL/GenBank/DDBJ whole genome shotgun (WGS) entry which is preliminary data.</text>
</comment>
<protein>
    <recommendedName>
        <fullName evidence="1">USP8 dimerisation domain-containing protein</fullName>
    </recommendedName>
</protein>
<evidence type="ECO:0000313" key="2">
    <source>
        <dbReference type="EMBL" id="KAJ1374177.1"/>
    </source>
</evidence>
<evidence type="ECO:0000259" key="1">
    <source>
        <dbReference type="Pfam" id="PF08969"/>
    </source>
</evidence>
<sequence length="191" mass="21745">MANSGSCVLKYDSLESLNQASELPKEMIARLKTHSSEKMFLSIEKMMREARLVRGDIEKQYMLYYRCAQLSQLIYKQGDFAAFRTEHGPIFGLHFKEALDEADKLKAVLNKKYEEKMLSVSHSASVDNKVNEDDLAATSKQEFSLSSNVLISPKELVRMVEHAKPKRLQLLSTFAKRKRSSSATEMTMLSP</sequence>
<dbReference type="Proteomes" id="UP001196413">
    <property type="component" value="Unassembled WGS sequence"/>
</dbReference>
<reference evidence="2" key="1">
    <citation type="submission" date="2021-06" db="EMBL/GenBank/DDBJ databases">
        <title>Parelaphostrongylus tenuis whole genome reference sequence.</title>
        <authorList>
            <person name="Garwood T.J."/>
            <person name="Larsen P.A."/>
            <person name="Fountain-Jones N.M."/>
            <person name="Garbe J.R."/>
            <person name="Macchietto M.G."/>
            <person name="Kania S.A."/>
            <person name="Gerhold R.W."/>
            <person name="Richards J.E."/>
            <person name="Wolf T.M."/>
        </authorList>
    </citation>
    <scope>NUCLEOTIDE SEQUENCE</scope>
    <source>
        <strain evidence="2">MNPRO001-30</strain>
        <tissue evidence="2">Meninges</tissue>
    </source>
</reference>
<proteinExistence type="predicted"/>
<dbReference type="Gene3D" id="1.20.58.80">
    <property type="entry name" value="Phosphotransferase system, lactose/cellobiose-type IIA subunit"/>
    <property type="match status" value="1"/>
</dbReference>
<dbReference type="InterPro" id="IPR015063">
    <property type="entry name" value="USP8_dimer"/>
</dbReference>
<feature type="domain" description="USP8 dimerisation" evidence="1">
    <location>
        <begin position="13"/>
        <end position="115"/>
    </location>
</feature>
<dbReference type="SUPFAM" id="SSF140856">
    <property type="entry name" value="USP8 N-terminal domain-like"/>
    <property type="match status" value="1"/>
</dbReference>
<gene>
    <name evidence="2" type="ORF">KIN20_036801</name>
</gene>